<dbReference type="GO" id="GO:0006355">
    <property type="term" value="P:regulation of DNA-templated transcription"/>
    <property type="evidence" value="ECO:0007669"/>
    <property type="project" value="InterPro"/>
</dbReference>
<feature type="modified residue" description="4-aspartylphosphate" evidence="5">
    <location>
        <position position="57"/>
    </location>
</feature>
<keyword evidence="4" id="KW-0804">Transcription</keyword>
<dbReference type="InterPro" id="IPR039420">
    <property type="entry name" value="WalR-like"/>
</dbReference>
<protein>
    <submittedName>
        <fullName evidence="8">LuxR family two component transcriptional regulator</fullName>
    </submittedName>
</protein>
<dbReference type="Pfam" id="PF00072">
    <property type="entry name" value="Response_reg"/>
    <property type="match status" value="1"/>
</dbReference>
<keyword evidence="2" id="KW-0805">Transcription regulation</keyword>
<dbReference type="CDD" id="cd06170">
    <property type="entry name" value="LuxR_C_like"/>
    <property type="match status" value="1"/>
</dbReference>
<dbReference type="PROSITE" id="PS50043">
    <property type="entry name" value="HTH_LUXR_2"/>
    <property type="match status" value="1"/>
</dbReference>
<evidence type="ECO:0000256" key="3">
    <source>
        <dbReference type="ARBA" id="ARBA00023125"/>
    </source>
</evidence>
<feature type="domain" description="HTH luxR-type" evidence="6">
    <location>
        <begin position="157"/>
        <end position="222"/>
    </location>
</feature>
<dbReference type="SMART" id="SM00448">
    <property type="entry name" value="REC"/>
    <property type="match status" value="1"/>
</dbReference>
<organism evidence="8 9">
    <name type="scientific">Hydrogenispora ethanolica</name>
    <dbReference type="NCBI Taxonomy" id="1082276"/>
    <lineage>
        <taxon>Bacteria</taxon>
        <taxon>Bacillati</taxon>
        <taxon>Bacillota</taxon>
        <taxon>Hydrogenispora</taxon>
    </lineage>
</organism>
<evidence type="ECO:0000256" key="4">
    <source>
        <dbReference type="ARBA" id="ARBA00023163"/>
    </source>
</evidence>
<dbReference type="OrthoDB" id="9780153at2"/>
<dbReference type="PANTHER" id="PTHR43214:SF43">
    <property type="entry name" value="TWO-COMPONENT RESPONSE REGULATOR"/>
    <property type="match status" value="1"/>
</dbReference>
<dbReference type="InterPro" id="IPR016032">
    <property type="entry name" value="Sig_transdc_resp-reg_C-effctor"/>
</dbReference>
<dbReference type="SUPFAM" id="SSF52172">
    <property type="entry name" value="CheY-like"/>
    <property type="match status" value="1"/>
</dbReference>
<name>A0A4R1S7P2_HYDET</name>
<evidence type="ECO:0000256" key="1">
    <source>
        <dbReference type="ARBA" id="ARBA00022553"/>
    </source>
</evidence>
<dbReference type="Proteomes" id="UP000295008">
    <property type="component" value="Unassembled WGS sequence"/>
</dbReference>
<gene>
    <name evidence="8" type="ORF">EDC14_1003211</name>
</gene>
<dbReference type="InterPro" id="IPR011006">
    <property type="entry name" value="CheY-like_superfamily"/>
</dbReference>
<evidence type="ECO:0000313" key="9">
    <source>
        <dbReference type="Proteomes" id="UP000295008"/>
    </source>
</evidence>
<dbReference type="RefSeq" id="WP_132012945.1">
    <property type="nucleotide sequence ID" value="NZ_SLUN01000003.1"/>
</dbReference>
<evidence type="ECO:0000259" key="6">
    <source>
        <dbReference type="PROSITE" id="PS50043"/>
    </source>
</evidence>
<dbReference type="Gene3D" id="3.40.50.2300">
    <property type="match status" value="1"/>
</dbReference>
<dbReference type="Pfam" id="PF00196">
    <property type="entry name" value="GerE"/>
    <property type="match status" value="1"/>
</dbReference>
<dbReference type="AlphaFoldDB" id="A0A4R1S7P2"/>
<dbReference type="PROSITE" id="PS50110">
    <property type="entry name" value="RESPONSE_REGULATORY"/>
    <property type="match status" value="1"/>
</dbReference>
<dbReference type="GO" id="GO:0000160">
    <property type="term" value="P:phosphorelay signal transduction system"/>
    <property type="evidence" value="ECO:0007669"/>
    <property type="project" value="InterPro"/>
</dbReference>
<keyword evidence="9" id="KW-1185">Reference proteome</keyword>
<dbReference type="InterPro" id="IPR058245">
    <property type="entry name" value="NreC/VraR/RcsB-like_REC"/>
</dbReference>
<keyword evidence="3" id="KW-0238">DNA-binding</keyword>
<dbReference type="CDD" id="cd17535">
    <property type="entry name" value="REC_NarL-like"/>
    <property type="match status" value="1"/>
</dbReference>
<evidence type="ECO:0000259" key="7">
    <source>
        <dbReference type="PROSITE" id="PS50110"/>
    </source>
</evidence>
<dbReference type="SMART" id="SM00421">
    <property type="entry name" value="HTH_LUXR"/>
    <property type="match status" value="1"/>
</dbReference>
<sequence>MKRIRVLLVDDQKLFAESLRTVLETRARALEVVGVAANGREAVERVAETRPDIVLMDVRMPELNGVESTRAIKERFPATKVLMLTTFDDDEYVVEALHLGAAGYLLKDVPPAELIAAIEAVSEGGVLIAPQVASKLVEKLRQPPESKPPVLSEEKPAPHWLQQLSNREKEILQLIAAGLDNKEIAKRLYIGEQTVKNYVSIIYCKLDTHDRVQAARLALEAGLG</sequence>
<proteinExistence type="predicted"/>
<dbReference type="PRINTS" id="PR00038">
    <property type="entry name" value="HTHLUXR"/>
</dbReference>
<dbReference type="InterPro" id="IPR001789">
    <property type="entry name" value="Sig_transdc_resp-reg_receiver"/>
</dbReference>
<reference evidence="8 9" key="1">
    <citation type="submission" date="2019-03" db="EMBL/GenBank/DDBJ databases">
        <title>Genomic Encyclopedia of Type Strains, Phase IV (KMG-IV): sequencing the most valuable type-strain genomes for metagenomic binning, comparative biology and taxonomic classification.</title>
        <authorList>
            <person name="Goeker M."/>
        </authorList>
    </citation>
    <scope>NUCLEOTIDE SEQUENCE [LARGE SCALE GENOMIC DNA]</scope>
    <source>
        <strain evidence="8 9">LX-B</strain>
    </source>
</reference>
<evidence type="ECO:0000256" key="2">
    <source>
        <dbReference type="ARBA" id="ARBA00023015"/>
    </source>
</evidence>
<dbReference type="GO" id="GO:0003677">
    <property type="term" value="F:DNA binding"/>
    <property type="evidence" value="ECO:0007669"/>
    <property type="project" value="UniProtKB-KW"/>
</dbReference>
<dbReference type="EMBL" id="SLUN01000003">
    <property type="protein sequence ID" value="TCL75279.1"/>
    <property type="molecule type" value="Genomic_DNA"/>
</dbReference>
<feature type="domain" description="Response regulatory" evidence="7">
    <location>
        <begin position="5"/>
        <end position="122"/>
    </location>
</feature>
<comment type="caution">
    <text evidence="8">The sequence shown here is derived from an EMBL/GenBank/DDBJ whole genome shotgun (WGS) entry which is preliminary data.</text>
</comment>
<evidence type="ECO:0000256" key="5">
    <source>
        <dbReference type="PROSITE-ProRule" id="PRU00169"/>
    </source>
</evidence>
<keyword evidence="1 5" id="KW-0597">Phosphoprotein</keyword>
<dbReference type="SUPFAM" id="SSF46894">
    <property type="entry name" value="C-terminal effector domain of the bipartite response regulators"/>
    <property type="match status" value="1"/>
</dbReference>
<accession>A0A4R1S7P2</accession>
<dbReference type="InterPro" id="IPR000792">
    <property type="entry name" value="Tscrpt_reg_LuxR_C"/>
</dbReference>
<dbReference type="PANTHER" id="PTHR43214">
    <property type="entry name" value="TWO-COMPONENT RESPONSE REGULATOR"/>
    <property type="match status" value="1"/>
</dbReference>
<evidence type="ECO:0000313" key="8">
    <source>
        <dbReference type="EMBL" id="TCL75279.1"/>
    </source>
</evidence>